<gene>
    <name evidence="2" type="ORF">SVIM_LOCUS191512</name>
</gene>
<organism evidence="2">
    <name type="scientific">Salix viminalis</name>
    <name type="common">Common osier</name>
    <name type="synonym">Basket willow</name>
    <dbReference type="NCBI Taxonomy" id="40686"/>
    <lineage>
        <taxon>Eukaryota</taxon>
        <taxon>Viridiplantae</taxon>
        <taxon>Streptophyta</taxon>
        <taxon>Embryophyta</taxon>
        <taxon>Tracheophyta</taxon>
        <taxon>Spermatophyta</taxon>
        <taxon>Magnoliopsida</taxon>
        <taxon>eudicotyledons</taxon>
        <taxon>Gunneridae</taxon>
        <taxon>Pentapetalae</taxon>
        <taxon>rosids</taxon>
        <taxon>fabids</taxon>
        <taxon>Malpighiales</taxon>
        <taxon>Salicaceae</taxon>
        <taxon>Saliceae</taxon>
        <taxon>Salix</taxon>
    </lineage>
</organism>
<feature type="region of interest" description="Disordered" evidence="1">
    <location>
        <begin position="115"/>
        <end position="135"/>
    </location>
</feature>
<sequence>MKTSQLVFICRNLKVILMSPKTGCKLTPQKVYGQYWKVLDFVQWVINVTPLCILGCGMNTDVVAAGMNIEGESAGMNIDGDNGDSYVEPQDELQELNKNDNELLHENEPMVERMWCEKPGKRRKKKDPVVSDGKI</sequence>
<accession>A0A6N2LA99</accession>
<dbReference type="AlphaFoldDB" id="A0A6N2LA99"/>
<evidence type="ECO:0000313" key="2">
    <source>
        <dbReference type="EMBL" id="VFU36963.1"/>
    </source>
</evidence>
<proteinExistence type="predicted"/>
<evidence type="ECO:0000256" key="1">
    <source>
        <dbReference type="SAM" id="MobiDB-lite"/>
    </source>
</evidence>
<protein>
    <submittedName>
        <fullName evidence="2">Uncharacterized protein</fullName>
    </submittedName>
</protein>
<name>A0A6N2LA99_SALVM</name>
<dbReference type="EMBL" id="CAADRP010001213">
    <property type="protein sequence ID" value="VFU36963.1"/>
    <property type="molecule type" value="Genomic_DNA"/>
</dbReference>
<reference evidence="2" key="1">
    <citation type="submission" date="2019-03" db="EMBL/GenBank/DDBJ databases">
        <authorList>
            <person name="Mank J."/>
            <person name="Almeida P."/>
        </authorList>
    </citation>
    <scope>NUCLEOTIDE SEQUENCE</scope>
    <source>
        <strain evidence="2">78183</strain>
    </source>
</reference>